<dbReference type="GO" id="GO:0005737">
    <property type="term" value="C:cytoplasm"/>
    <property type="evidence" value="ECO:0007669"/>
    <property type="project" value="TreeGrafter"/>
</dbReference>
<evidence type="ECO:0000313" key="3">
    <source>
        <dbReference type="Proteomes" id="UP000485058"/>
    </source>
</evidence>
<dbReference type="SMART" id="SM00220">
    <property type="entry name" value="S_TKc"/>
    <property type="match status" value="1"/>
</dbReference>
<dbReference type="EMBL" id="BLLF01002996">
    <property type="protein sequence ID" value="GFH26036.1"/>
    <property type="molecule type" value="Genomic_DNA"/>
</dbReference>
<dbReference type="AlphaFoldDB" id="A0A6A0A233"/>
<feature type="domain" description="Protein kinase" evidence="1">
    <location>
        <begin position="1"/>
        <end position="237"/>
    </location>
</feature>
<dbReference type="PANTHER" id="PTHR23257:SF958">
    <property type="entry name" value="SERINE_THREONINE-PROTEIN KINASE WNK4"/>
    <property type="match status" value="1"/>
</dbReference>
<feature type="non-terminal residue" evidence="2">
    <location>
        <position position="1"/>
    </location>
</feature>
<dbReference type="PROSITE" id="PS50011">
    <property type="entry name" value="PROTEIN_KINASE_DOM"/>
    <property type="match status" value="1"/>
</dbReference>
<protein>
    <recommendedName>
        <fullName evidence="1">Protein kinase domain-containing protein</fullName>
    </recommendedName>
</protein>
<proteinExistence type="predicted"/>
<organism evidence="2 3">
    <name type="scientific">Haematococcus lacustris</name>
    <name type="common">Green alga</name>
    <name type="synonym">Haematococcus pluvialis</name>
    <dbReference type="NCBI Taxonomy" id="44745"/>
    <lineage>
        <taxon>Eukaryota</taxon>
        <taxon>Viridiplantae</taxon>
        <taxon>Chlorophyta</taxon>
        <taxon>core chlorophytes</taxon>
        <taxon>Chlorophyceae</taxon>
        <taxon>CS clade</taxon>
        <taxon>Chlamydomonadales</taxon>
        <taxon>Haematococcaceae</taxon>
        <taxon>Haematococcus</taxon>
    </lineage>
</organism>
<evidence type="ECO:0000259" key="1">
    <source>
        <dbReference type="PROSITE" id="PS50011"/>
    </source>
</evidence>
<sequence>SGDAANPLASHPTAGQPGKLLAAQLTALGAASARLKQPGDRAPASAFSEAAESHGGVSTDGSCLYPPLACLAAADSLLGAGLHSHFHWHLLAVVDIARQIAEGLEYLQSRGVVHGDLKLQNCLACSDPSSPLGFSVKICDFGLSRILQGNKTHTTVTQPPGTLAYLAPELLTTCYMSPSCDLYGLGILLWELLVMRQPFSNLTVAQILFAKATGTIDEYLPFSALAPHSYVLLAKVA</sequence>
<dbReference type="Pfam" id="PF00069">
    <property type="entry name" value="Pkinase"/>
    <property type="match status" value="1"/>
</dbReference>
<dbReference type="InterPro" id="IPR000719">
    <property type="entry name" value="Prot_kinase_dom"/>
</dbReference>
<dbReference type="Gene3D" id="1.10.510.10">
    <property type="entry name" value="Transferase(Phosphotransferase) domain 1"/>
    <property type="match status" value="1"/>
</dbReference>
<dbReference type="Proteomes" id="UP000485058">
    <property type="component" value="Unassembled WGS sequence"/>
</dbReference>
<dbReference type="GO" id="GO:0005524">
    <property type="term" value="F:ATP binding"/>
    <property type="evidence" value="ECO:0007669"/>
    <property type="project" value="InterPro"/>
</dbReference>
<dbReference type="InterPro" id="IPR050167">
    <property type="entry name" value="Ser_Thr_protein_kinase"/>
</dbReference>
<accession>A0A6A0A233</accession>
<dbReference type="SUPFAM" id="SSF56112">
    <property type="entry name" value="Protein kinase-like (PK-like)"/>
    <property type="match status" value="1"/>
</dbReference>
<dbReference type="InterPro" id="IPR011009">
    <property type="entry name" value="Kinase-like_dom_sf"/>
</dbReference>
<dbReference type="GO" id="GO:0007165">
    <property type="term" value="P:signal transduction"/>
    <property type="evidence" value="ECO:0007669"/>
    <property type="project" value="TreeGrafter"/>
</dbReference>
<reference evidence="2 3" key="1">
    <citation type="submission" date="2020-02" db="EMBL/GenBank/DDBJ databases">
        <title>Draft genome sequence of Haematococcus lacustris strain NIES-144.</title>
        <authorList>
            <person name="Morimoto D."/>
            <person name="Nakagawa S."/>
            <person name="Yoshida T."/>
            <person name="Sawayama S."/>
        </authorList>
    </citation>
    <scope>NUCLEOTIDE SEQUENCE [LARGE SCALE GENOMIC DNA]</scope>
    <source>
        <strain evidence="2 3">NIES-144</strain>
    </source>
</reference>
<comment type="caution">
    <text evidence="2">The sequence shown here is derived from an EMBL/GenBank/DDBJ whole genome shotgun (WGS) entry which is preliminary data.</text>
</comment>
<dbReference type="PANTHER" id="PTHR23257">
    <property type="entry name" value="SERINE-THREONINE PROTEIN KINASE"/>
    <property type="match status" value="1"/>
</dbReference>
<name>A0A6A0A233_HAELA</name>
<evidence type="ECO:0000313" key="2">
    <source>
        <dbReference type="EMBL" id="GFH26036.1"/>
    </source>
</evidence>
<gene>
    <name evidence="2" type="ORF">HaLaN_24110</name>
</gene>
<keyword evidence="3" id="KW-1185">Reference proteome</keyword>
<dbReference type="GO" id="GO:0004672">
    <property type="term" value="F:protein kinase activity"/>
    <property type="evidence" value="ECO:0007669"/>
    <property type="project" value="InterPro"/>
</dbReference>